<dbReference type="InterPro" id="IPR020550">
    <property type="entry name" value="Inositol_monophosphatase_CS"/>
</dbReference>
<evidence type="ECO:0000256" key="4">
    <source>
        <dbReference type="ARBA" id="ARBA00022723"/>
    </source>
</evidence>
<keyword evidence="4 7" id="KW-0479">Metal-binding</keyword>
<evidence type="ECO:0000256" key="6">
    <source>
        <dbReference type="ARBA" id="ARBA00022842"/>
    </source>
</evidence>
<dbReference type="PROSITE" id="PS00630">
    <property type="entry name" value="IMP_2"/>
    <property type="match status" value="1"/>
</dbReference>
<feature type="region of interest" description="Disordered" evidence="8">
    <location>
        <begin position="292"/>
        <end position="311"/>
    </location>
</feature>
<dbReference type="InterPro" id="IPR020583">
    <property type="entry name" value="Inositol_monoP_metal-BS"/>
</dbReference>
<evidence type="ECO:0000256" key="5">
    <source>
        <dbReference type="ARBA" id="ARBA00022801"/>
    </source>
</evidence>
<name>A0ABN0HLY9_RHILU</name>
<dbReference type="PRINTS" id="PR00377">
    <property type="entry name" value="IMPHPHTASES"/>
</dbReference>
<evidence type="ECO:0000256" key="8">
    <source>
        <dbReference type="SAM" id="MobiDB-lite"/>
    </source>
</evidence>
<dbReference type="InterPro" id="IPR000760">
    <property type="entry name" value="Inositol_monophosphatase-like"/>
</dbReference>
<dbReference type="Gene3D" id="3.40.190.80">
    <property type="match status" value="1"/>
</dbReference>
<organism evidence="9 10">
    <name type="scientific">Bradyrhizobium lupini HPC(L)</name>
    <dbReference type="NCBI Taxonomy" id="1229491"/>
    <lineage>
        <taxon>Bacteria</taxon>
        <taxon>Pseudomonadati</taxon>
        <taxon>Pseudomonadota</taxon>
        <taxon>Alphaproteobacteria</taxon>
        <taxon>Hyphomicrobiales</taxon>
        <taxon>Nitrobacteraceae</taxon>
        <taxon>Bradyrhizobium</taxon>
    </lineage>
</organism>
<evidence type="ECO:0000256" key="2">
    <source>
        <dbReference type="ARBA" id="ARBA00001946"/>
    </source>
</evidence>
<dbReference type="InterPro" id="IPR033942">
    <property type="entry name" value="IMPase"/>
</dbReference>
<dbReference type="EMBL" id="AMQQ01000016">
    <property type="protein sequence ID" value="EKJ95670.1"/>
    <property type="molecule type" value="Genomic_DNA"/>
</dbReference>
<reference evidence="9 10" key="1">
    <citation type="journal article" date="2013" name="Genome Announc.">
        <title>Genome Sequence of Rhizobium lupini HPC(L) Isolated from Saline Desert Soil, Kutch (Gujarat).</title>
        <authorList>
            <person name="Agarwal L."/>
            <person name="Purohit H.J."/>
        </authorList>
    </citation>
    <scope>NUCLEOTIDE SEQUENCE [LARGE SCALE GENOMIC DNA]</scope>
    <source>
        <strain evidence="10">HPC(L)</strain>
    </source>
</reference>
<proteinExistence type="inferred from homology"/>
<evidence type="ECO:0000256" key="3">
    <source>
        <dbReference type="ARBA" id="ARBA00009759"/>
    </source>
</evidence>
<dbReference type="PANTHER" id="PTHR20854:SF4">
    <property type="entry name" value="INOSITOL-1-MONOPHOSPHATASE-RELATED"/>
    <property type="match status" value="1"/>
</dbReference>
<comment type="catalytic activity">
    <reaction evidence="1 7">
        <text>a myo-inositol phosphate + H2O = myo-inositol + phosphate</text>
        <dbReference type="Rhea" id="RHEA:24056"/>
        <dbReference type="ChEBI" id="CHEBI:15377"/>
        <dbReference type="ChEBI" id="CHEBI:17268"/>
        <dbReference type="ChEBI" id="CHEBI:43474"/>
        <dbReference type="ChEBI" id="CHEBI:84139"/>
        <dbReference type="EC" id="3.1.3.25"/>
    </reaction>
</comment>
<comment type="similarity">
    <text evidence="3 7">Belongs to the inositol monophosphatase superfamily.</text>
</comment>
<dbReference type="PROSITE" id="PS00629">
    <property type="entry name" value="IMP_1"/>
    <property type="match status" value="1"/>
</dbReference>
<keyword evidence="5 7" id="KW-0378">Hydrolase</keyword>
<dbReference type="PANTHER" id="PTHR20854">
    <property type="entry name" value="INOSITOL MONOPHOSPHATASE"/>
    <property type="match status" value="1"/>
</dbReference>
<dbReference type="Gene3D" id="3.30.540.10">
    <property type="entry name" value="Fructose-1,6-Bisphosphatase, subunit A, domain 1"/>
    <property type="match status" value="1"/>
</dbReference>
<evidence type="ECO:0000256" key="1">
    <source>
        <dbReference type="ARBA" id="ARBA00001033"/>
    </source>
</evidence>
<dbReference type="CDD" id="cd01639">
    <property type="entry name" value="IMPase"/>
    <property type="match status" value="1"/>
</dbReference>
<comment type="caution">
    <text evidence="9">The sequence shown here is derived from an EMBL/GenBank/DDBJ whole genome shotgun (WGS) entry which is preliminary data.</text>
</comment>
<dbReference type="Proteomes" id="UP000017668">
    <property type="component" value="Unassembled WGS sequence"/>
</dbReference>
<evidence type="ECO:0000313" key="10">
    <source>
        <dbReference type="Proteomes" id="UP000017668"/>
    </source>
</evidence>
<sequence length="311" mass="33070">MDMPMQTSLSERNPGDEGAFSRSVRLMKIAETAARAVRDPLLAAFRSDMTVDYKVDLHDIVTIHDKRAEAAIRTIILEREPNSAIMGEEGGQIGSGEVQWYVDPIDGTANFARGLAFWCVSIAAVIDGKVVAGVVYDPVAEQMFSADVQASYLNGERLRSRSVADETRATLITGYPVSRDFRLDGREAALANFGTLTETFSTLRRPGSAALSIAHVAAGWMDAAAGFGVNAWDVAAAIVILKNAGGAYEPLTLGKVAEGAAEFLCPGYIATGEGANYPTLQRVARAISASRSAKTSVQHGPTAAETEKAKI</sequence>
<comment type="cofactor">
    <cofactor evidence="2 7">
        <name>Mg(2+)</name>
        <dbReference type="ChEBI" id="CHEBI:18420"/>
    </cofactor>
</comment>
<dbReference type="SUPFAM" id="SSF56655">
    <property type="entry name" value="Carbohydrate phosphatase"/>
    <property type="match status" value="1"/>
</dbReference>
<protein>
    <recommendedName>
        <fullName evidence="7">Inositol-1-monophosphatase</fullName>
        <ecNumber evidence="7">3.1.3.25</ecNumber>
    </recommendedName>
</protein>
<dbReference type="EC" id="3.1.3.25" evidence="7"/>
<keyword evidence="10" id="KW-1185">Reference proteome</keyword>
<evidence type="ECO:0000256" key="7">
    <source>
        <dbReference type="RuleBase" id="RU364068"/>
    </source>
</evidence>
<dbReference type="Pfam" id="PF00459">
    <property type="entry name" value="Inositol_P"/>
    <property type="match status" value="1"/>
</dbReference>
<keyword evidence="6 7" id="KW-0460">Magnesium</keyword>
<evidence type="ECO:0000313" key="9">
    <source>
        <dbReference type="EMBL" id="EKJ95670.1"/>
    </source>
</evidence>
<accession>A0ABN0HLY9</accession>
<gene>
    <name evidence="9" type="ORF">C241_12118</name>
</gene>